<accession>A0A4Y2SWB1</accession>
<dbReference type="Proteomes" id="UP000499080">
    <property type="component" value="Unassembled WGS sequence"/>
</dbReference>
<sequence>MRTPLGAFCALADFLGALNHQLGSTSFLAIVDTRSIFGDMKSQEPECANLAENAWFAYNRIQMLCSGSVGFKICCLSVFFEHDNSETQRDRWRKSSQ</sequence>
<proteinExistence type="predicted"/>
<organism evidence="1 2">
    <name type="scientific">Araneus ventricosus</name>
    <name type="common">Orbweaver spider</name>
    <name type="synonym">Epeira ventricosa</name>
    <dbReference type="NCBI Taxonomy" id="182803"/>
    <lineage>
        <taxon>Eukaryota</taxon>
        <taxon>Metazoa</taxon>
        <taxon>Ecdysozoa</taxon>
        <taxon>Arthropoda</taxon>
        <taxon>Chelicerata</taxon>
        <taxon>Arachnida</taxon>
        <taxon>Araneae</taxon>
        <taxon>Araneomorphae</taxon>
        <taxon>Entelegynae</taxon>
        <taxon>Araneoidea</taxon>
        <taxon>Araneidae</taxon>
        <taxon>Araneus</taxon>
    </lineage>
</organism>
<comment type="caution">
    <text evidence="1">The sequence shown here is derived from an EMBL/GenBank/DDBJ whole genome shotgun (WGS) entry which is preliminary data.</text>
</comment>
<evidence type="ECO:0000313" key="2">
    <source>
        <dbReference type="Proteomes" id="UP000499080"/>
    </source>
</evidence>
<keyword evidence="2" id="KW-1185">Reference proteome</keyword>
<evidence type="ECO:0000313" key="1">
    <source>
        <dbReference type="EMBL" id="GBN91165.1"/>
    </source>
</evidence>
<protein>
    <submittedName>
        <fullName evidence="1">Uncharacterized protein</fullName>
    </submittedName>
</protein>
<dbReference type="EMBL" id="BGPR01023747">
    <property type="protein sequence ID" value="GBN91165.1"/>
    <property type="molecule type" value="Genomic_DNA"/>
</dbReference>
<dbReference type="AlphaFoldDB" id="A0A4Y2SWB1"/>
<gene>
    <name evidence="1" type="ORF">AVEN_67621_1</name>
</gene>
<reference evidence="1 2" key="1">
    <citation type="journal article" date="2019" name="Sci. Rep.">
        <title>Orb-weaving spider Araneus ventricosus genome elucidates the spidroin gene catalogue.</title>
        <authorList>
            <person name="Kono N."/>
            <person name="Nakamura H."/>
            <person name="Ohtoshi R."/>
            <person name="Moran D.A.P."/>
            <person name="Shinohara A."/>
            <person name="Yoshida Y."/>
            <person name="Fujiwara M."/>
            <person name="Mori M."/>
            <person name="Tomita M."/>
            <person name="Arakawa K."/>
        </authorList>
    </citation>
    <scope>NUCLEOTIDE SEQUENCE [LARGE SCALE GENOMIC DNA]</scope>
</reference>
<name>A0A4Y2SWB1_ARAVE</name>